<keyword evidence="8" id="KW-0812">Transmembrane</keyword>
<dbReference type="PANTHER" id="PTHR32282:SF32">
    <property type="entry name" value="PENICILLIN-BINDING PROTEIN 2A"/>
    <property type="match status" value="1"/>
</dbReference>
<dbReference type="GO" id="GO:0009002">
    <property type="term" value="F:serine-type D-Ala-D-Ala carboxypeptidase activity"/>
    <property type="evidence" value="ECO:0007669"/>
    <property type="project" value="UniProtKB-EC"/>
</dbReference>
<keyword evidence="9" id="KW-0378">Hydrolase</keyword>
<dbReference type="InterPro" id="IPR012338">
    <property type="entry name" value="Beta-lactam/transpept-like"/>
</dbReference>
<feature type="domain" description="Glycosyl transferase family 51" evidence="19">
    <location>
        <begin position="78"/>
        <end position="253"/>
    </location>
</feature>
<dbReference type="InterPro" id="IPR001264">
    <property type="entry name" value="Glyco_trans_51"/>
</dbReference>
<comment type="catalytic activity">
    <reaction evidence="16">
        <text>Preferential cleavage: (Ac)2-L-Lys-D-Ala-|-D-Ala. Also transpeptidation of peptidyl-alanyl moieties that are N-acyl substituents of D-alanine.</text>
        <dbReference type="EC" id="3.4.16.4"/>
    </reaction>
</comment>
<feature type="domain" description="Penicillin-binding protein transpeptidase" evidence="18">
    <location>
        <begin position="349"/>
        <end position="624"/>
    </location>
</feature>
<dbReference type="Pfam" id="PF00912">
    <property type="entry name" value="Transgly"/>
    <property type="match status" value="1"/>
</dbReference>
<keyword evidence="14" id="KW-0511">Multifunctional enzyme</keyword>
<keyword evidence="5" id="KW-0645">Protease</keyword>
<evidence type="ECO:0000256" key="10">
    <source>
        <dbReference type="ARBA" id="ARBA00022960"/>
    </source>
</evidence>
<dbReference type="Gene3D" id="1.10.3810.10">
    <property type="entry name" value="Biosynthetic peptidoglycan transglycosylase-like"/>
    <property type="match status" value="1"/>
</dbReference>
<dbReference type="EMBL" id="NHRJ02000007">
    <property type="protein sequence ID" value="PZE20435.1"/>
    <property type="molecule type" value="Genomic_DNA"/>
</dbReference>
<evidence type="ECO:0000256" key="1">
    <source>
        <dbReference type="ARBA" id="ARBA00007090"/>
    </source>
</evidence>
<dbReference type="SUPFAM" id="SSF56601">
    <property type="entry name" value="beta-lactamase/transpeptidase-like"/>
    <property type="match status" value="1"/>
</dbReference>
<evidence type="ECO:0000256" key="11">
    <source>
        <dbReference type="ARBA" id="ARBA00022984"/>
    </source>
</evidence>
<keyword evidence="10" id="KW-0133">Cell shape</keyword>
<evidence type="ECO:0000256" key="2">
    <source>
        <dbReference type="ARBA" id="ARBA00007739"/>
    </source>
</evidence>
<evidence type="ECO:0000256" key="4">
    <source>
        <dbReference type="ARBA" id="ARBA00022645"/>
    </source>
</evidence>
<organism evidence="20 21">
    <name type="scientific">Paenibacillus xerothermodurans</name>
    <dbReference type="NCBI Taxonomy" id="1977292"/>
    <lineage>
        <taxon>Bacteria</taxon>
        <taxon>Bacillati</taxon>
        <taxon>Bacillota</taxon>
        <taxon>Bacilli</taxon>
        <taxon>Bacillales</taxon>
        <taxon>Paenibacillaceae</taxon>
        <taxon>Paenibacillus</taxon>
    </lineage>
</organism>
<comment type="similarity">
    <text evidence="2">In the N-terminal section; belongs to the glycosyltransferase 51 family.</text>
</comment>
<keyword evidence="6" id="KW-0328">Glycosyltransferase</keyword>
<dbReference type="OrthoDB" id="9766909at2"/>
<dbReference type="GO" id="GO:0030288">
    <property type="term" value="C:outer membrane-bounded periplasmic space"/>
    <property type="evidence" value="ECO:0007669"/>
    <property type="project" value="TreeGrafter"/>
</dbReference>
<dbReference type="InterPro" id="IPR050396">
    <property type="entry name" value="Glycosyltr_51/Transpeptidase"/>
</dbReference>
<keyword evidence="12" id="KW-1133">Transmembrane helix</keyword>
<dbReference type="Gene3D" id="3.40.710.10">
    <property type="entry name" value="DD-peptidase/beta-lactamase superfamily"/>
    <property type="match status" value="1"/>
</dbReference>
<dbReference type="Proteomes" id="UP000214746">
    <property type="component" value="Unassembled WGS sequence"/>
</dbReference>
<gene>
    <name evidence="20" type="ORF">CBW46_013455</name>
</gene>
<evidence type="ECO:0000256" key="14">
    <source>
        <dbReference type="ARBA" id="ARBA00023268"/>
    </source>
</evidence>
<evidence type="ECO:0000313" key="21">
    <source>
        <dbReference type="Proteomes" id="UP000214746"/>
    </source>
</evidence>
<evidence type="ECO:0000256" key="13">
    <source>
        <dbReference type="ARBA" id="ARBA00023136"/>
    </source>
</evidence>
<name>A0A2W1NLV4_PAEXE</name>
<keyword evidence="11" id="KW-0573">Peptidoglycan synthesis</keyword>
<evidence type="ECO:0000256" key="5">
    <source>
        <dbReference type="ARBA" id="ARBA00022670"/>
    </source>
</evidence>
<keyword evidence="7" id="KW-0808">Transferase</keyword>
<reference evidence="20" key="1">
    <citation type="submission" date="2018-06" db="EMBL/GenBank/DDBJ databases">
        <title>Paenibacillus xerothermodurans sp. nov. an extremely dry heat resistant spore forming bacterium isolated from the soil of Cape Canaveral, Florida.</title>
        <authorList>
            <person name="Seuylemezian A."/>
            <person name="Kaur N."/>
            <person name="Patil P."/>
            <person name="Patil P."/>
            <person name="Mayilraj S."/>
            <person name="Vaishampayan P."/>
        </authorList>
    </citation>
    <scope>NUCLEOTIDE SEQUENCE [LARGE SCALE GENOMIC DNA]</scope>
    <source>
        <strain evidence="20">ATCC 27380</strain>
    </source>
</reference>
<dbReference type="SUPFAM" id="SSF53955">
    <property type="entry name" value="Lysozyme-like"/>
    <property type="match status" value="1"/>
</dbReference>
<dbReference type="AlphaFoldDB" id="A0A2W1NLV4"/>
<keyword evidence="3" id="KW-1003">Cell membrane</keyword>
<evidence type="ECO:0000256" key="17">
    <source>
        <dbReference type="ARBA" id="ARBA00049902"/>
    </source>
</evidence>
<comment type="caution">
    <text evidence="20">The sequence shown here is derived from an EMBL/GenBank/DDBJ whole genome shotgun (WGS) entry which is preliminary data.</text>
</comment>
<dbReference type="PANTHER" id="PTHR32282">
    <property type="entry name" value="BINDING PROTEIN TRANSPEPTIDASE, PUTATIVE-RELATED"/>
    <property type="match status" value="1"/>
</dbReference>
<keyword evidence="13" id="KW-0472">Membrane</keyword>
<evidence type="ECO:0000313" key="20">
    <source>
        <dbReference type="EMBL" id="PZE20435.1"/>
    </source>
</evidence>
<evidence type="ECO:0000256" key="12">
    <source>
        <dbReference type="ARBA" id="ARBA00022989"/>
    </source>
</evidence>
<dbReference type="FunFam" id="1.10.3810.10:FF:000001">
    <property type="entry name" value="Penicillin-binding protein 1A"/>
    <property type="match status" value="1"/>
</dbReference>
<evidence type="ECO:0000256" key="6">
    <source>
        <dbReference type="ARBA" id="ARBA00022676"/>
    </source>
</evidence>
<dbReference type="InterPro" id="IPR001460">
    <property type="entry name" value="PCN-bd_Tpept"/>
</dbReference>
<evidence type="ECO:0000256" key="9">
    <source>
        <dbReference type="ARBA" id="ARBA00022801"/>
    </source>
</evidence>
<comment type="similarity">
    <text evidence="1">In the C-terminal section; belongs to the transpeptidase family.</text>
</comment>
<accession>A0A2W1NLV4</accession>
<evidence type="ECO:0000259" key="18">
    <source>
        <dbReference type="Pfam" id="PF00905"/>
    </source>
</evidence>
<dbReference type="GO" id="GO:0008658">
    <property type="term" value="F:penicillin binding"/>
    <property type="evidence" value="ECO:0007669"/>
    <property type="project" value="InterPro"/>
</dbReference>
<evidence type="ECO:0000256" key="16">
    <source>
        <dbReference type="ARBA" id="ARBA00034000"/>
    </source>
</evidence>
<dbReference type="GO" id="GO:0006508">
    <property type="term" value="P:proteolysis"/>
    <property type="evidence" value="ECO:0007669"/>
    <property type="project" value="UniProtKB-KW"/>
</dbReference>
<keyword evidence="15" id="KW-0961">Cell wall biogenesis/degradation</keyword>
<keyword evidence="21" id="KW-1185">Reference proteome</keyword>
<proteinExistence type="inferred from homology"/>
<evidence type="ECO:0000256" key="15">
    <source>
        <dbReference type="ARBA" id="ARBA00023316"/>
    </source>
</evidence>
<dbReference type="GO" id="GO:0071555">
    <property type="term" value="P:cell wall organization"/>
    <property type="evidence" value="ECO:0007669"/>
    <property type="project" value="UniProtKB-KW"/>
</dbReference>
<dbReference type="GO" id="GO:0008955">
    <property type="term" value="F:peptidoglycan glycosyltransferase activity"/>
    <property type="evidence" value="ECO:0007669"/>
    <property type="project" value="UniProtKB-EC"/>
</dbReference>
<sequence>MCYFLEMLNTEPAVMLYYWVMIFPAKGRTMKKHAAAIILIISIALIVSGCSSQIPAINGADVTQVSIPVNSTIFDGKGNEVSKLFDKENREYVPLAGIPDYLVKAFVVTEDQRFYEHSGVDAKGIFRALYRDVTSQSLREGASTITQQVAKNAFLTQEKTIGRKLSEMAIAIELEQDYTKEQILEMYVNLIYFGEGVYGVKTAAQQYFGKDVKDVSISEAAMLAGLPKAPSAYSPRRDMTKAEERRNVVLNLMREHGVISAEQALKAEREQIKLAPGRRPANNEHRAYMDYVVKEASQLLQVDEASVRSGGYRIYTSFNSAVQRVVNESVSSHKFSDDRAGRGVEVGMAVLKPRTGSIVAVYGGRTYQARGFNRATAYFQPGSVLKPLAAYAPAIETKGWKPYDRITDAPTTFDGYTPKNYGERYFGNVTLYEALSRSLNVPAVYLLHDVGIEAGARIVQAAGIELDPKDKGLSLALGGMTRGASPLQLAQAYSAFANHGKVPNAHAIVEIQDRNGKTIYKTEAVQKQIMEPETADTISEMLQGVITEPFGTGRNAYFGKPAAGKTGTTQVPTLGTEANKDAWFVGYTSDFVTAIHVGFDQTDREHYLSNGGGREPAELFSTVMRQVYGN</sequence>
<protein>
    <submittedName>
        <fullName evidence="20">PBP1A family penicillin-binding protein</fullName>
    </submittedName>
</protein>
<dbReference type="InterPro" id="IPR023346">
    <property type="entry name" value="Lysozyme-like_dom_sf"/>
</dbReference>
<keyword evidence="4" id="KW-0121">Carboxypeptidase</keyword>
<evidence type="ECO:0000256" key="8">
    <source>
        <dbReference type="ARBA" id="ARBA00022692"/>
    </source>
</evidence>
<evidence type="ECO:0000256" key="3">
    <source>
        <dbReference type="ARBA" id="ARBA00022475"/>
    </source>
</evidence>
<dbReference type="InterPro" id="IPR036950">
    <property type="entry name" value="PBP_transglycosylase"/>
</dbReference>
<evidence type="ECO:0000256" key="7">
    <source>
        <dbReference type="ARBA" id="ARBA00022679"/>
    </source>
</evidence>
<dbReference type="GO" id="GO:0009252">
    <property type="term" value="P:peptidoglycan biosynthetic process"/>
    <property type="evidence" value="ECO:0007669"/>
    <property type="project" value="UniProtKB-KW"/>
</dbReference>
<dbReference type="GO" id="GO:0008360">
    <property type="term" value="P:regulation of cell shape"/>
    <property type="evidence" value="ECO:0007669"/>
    <property type="project" value="UniProtKB-KW"/>
</dbReference>
<dbReference type="NCBIfam" id="TIGR02074">
    <property type="entry name" value="PBP_1a_fam"/>
    <property type="match status" value="1"/>
</dbReference>
<evidence type="ECO:0000259" key="19">
    <source>
        <dbReference type="Pfam" id="PF00912"/>
    </source>
</evidence>
<dbReference type="Pfam" id="PF00905">
    <property type="entry name" value="Transpeptidase"/>
    <property type="match status" value="1"/>
</dbReference>
<comment type="catalytic activity">
    <reaction evidence="17">
        <text>[GlcNAc-(1-&gt;4)-Mur2Ac(oyl-L-Ala-gamma-D-Glu-L-Lys-D-Ala-D-Ala)](n)-di-trans,octa-cis-undecaprenyl diphosphate + beta-D-GlcNAc-(1-&gt;4)-Mur2Ac(oyl-L-Ala-gamma-D-Glu-L-Lys-D-Ala-D-Ala)-di-trans,octa-cis-undecaprenyl diphosphate = [GlcNAc-(1-&gt;4)-Mur2Ac(oyl-L-Ala-gamma-D-Glu-L-Lys-D-Ala-D-Ala)](n+1)-di-trans,octa-cis-undecaprenyl diphosphate + di-trans,octa-cis-undecaprenyl diphosphate + H(+)</text>
        <dbReference type="Rhea" id="RHEA:23708"/>
        <dbReference type="Rhea" id="RHEA-COMP:9602"/>
        <dbReference type="Rhea" id="RHEA-COMP:9603"/>
        <dbReference type="ChEBI" id="CHEBI:15378"/>
        <dbReference type="ChEBI" id="CHEBI:58405"/>
        <dbReference type="ChEBI" id="CHEBI:60033"/>
        <dbReference type="ChEBI" id="CHEBI:78435"/>
        <dbReference type="EC" id="2.4.99.28"/>
    </reaction>
</comment>